<sequence length="288" mass="32955">MTRWVSVLSISTPKDWNTALRYCDSVRELNCLDGCFETVESRTVLARFRRLYTLSIDMHGDVRRNPNTSRFAYYTLVTALPSSILRLHVKHAHSPDIKILDLVKQHAPNLEELWLGRCTMFNRSPACEFWGAFPLEHDSYISLEGTNDYAYSLAQELAPLKRLTALYMGIYLAPSNIVLAHRVFHTRQSVAPQEINWQHAVAIQQGIQGVTEEVAVSTDIAGLVALLHAPLEKSFTLDSCPFCREEFLQDRIHAEKRANEILRGKTNLKTISWMDWFSHSHLGLSEER</sequence>
<comment type="caution">
    <text evidence="1">The sequence shown here is derived from an EMBL/GenBank/DDBJ whole genome shotgun (WGS) entry which is preliminary data.</text>
</comment>
<dbReference type="EMBL" id="CAJMWS010000312">
    <property type="protein sequence ID" value="CAE6411002.1"/>
    <property type="molecule type" value="Genomic_DNA"/>
</dbReference>
<name>A0A8H3AA73_9AGAM</name>
<reference evidence="1" key="1">
    <citation type="submission" date="2021-01" db="EMBL/GenBank/DDBJ databases">
        <authorList>
            <person name="Kaushik A."/>
        </authorList>
    </citation>
    <scope>NUCLEOTIDE SEQUENCE</scope>
    <source>
        <strain evidence="1">AG1-1C</strain>
    </source>
</reference>
<evidence type="ECO:0000313" key="1">
    <source>
        <dbReference type="EMBL" id="CAE6411002.1"/>
    </source>
</evidence>
<dbReference type="AlphaFoldDB" id="A0A8H3AA73"/>
<gene>
    <name evidence="1" type="ORF">RDB_LOCUS68087</name>
</gene>
<proteinExistence type="predicted"/>
<evidence type="ECO:0000313" key="2">
    <source>
        <dbReference type="Proteomes" id="UP000663846"/>
    </source>
</evidence>
<accession>A0A8H3AA73</accession>
<dbReference type="Proteomes" id="UP000663846">
    <property type="component" value="Unassembled WGS sequence"/>
</dbReference>
<protein>
    <submittedName>
        <fullName evidence="1">Uncharacterized protein</fullName>
    </submittedName>
</protein>
<organism evidence="1 2">
    <name type="scientific">Rhizoctonia solani</name>
    <dbReference type="NCBI Taxonomy" id="456999"/>
    <lineage>
        <taxon>Eukaryota</taxon>
        <taxon>Fungi</taxon>
        <taxon>Dikarya</taxon>
        <taxon>Basidiomycota</taxon>
        <taxon>Agaricomycotina</taxon>
        <taxon>Agaricomycetes</taxon>
        <taxon>Cantharellales</taxon>
        <taxon>Ceratobasidiaceae</taxon>
        <taxon>Rhizoctonia</taxon>
    </lineage>
</organism>